<name>A0A941HVK2_9CAUL</name>
<feature type="binding site" evidence="2">
    <location>
        <position position="35"/>
    </location>
    <ligand>
        <name>substrate</name>
    </ligand>
</feature>
<evidence type="ECO:0000313" key="3">
    <source>
        <dbReference type="EMBL" id="MBR7619879.1"/>
    </source>
</evidence>
<dbReference type="PANTHER" id="PTHR10291">
    <property type="entry name" value="DEHYDRODOLICHYL DIPHOSPHATE SYNTHASE FAMILY MEMBER"/>
    <property type="match status" value="1"/>
</dbReference>
<dbReference type="Proteomes" id="UP000622580">
    <property type="component" value="Unassembled WGS sequence"/>
</dbReference>
<dbReference type="PROSITE" id="PS01066">
    <property type="entry name" value="UPP_SYNTHASE"/>
    <property type="match status" value="1"/>
</dbReference>
<keyword evidence="1 2" id="KW-0808">Transferase</keyword>
<feature type="binding site" evidence="2">
    <location>
        <position position="39"/>
    </location>
    <ligand>
        <name>substrate</name>
    </ligand>
</feature>
<gene>
    <name evidence="3" type="ORF">JKL49_10815</name>
</gene>
<evidence type="ECO:0000256" key="2">
    <source>
        <dbReference type="HAMAP-Rule" id="MF_01139"/>
    </source>
</evidence>
<feature type="active site" description="Proton acceptor" evidence="2">
    <location>
        <position position="70"/>
    </location>
</feature>
<dbReference type="Pfam" id="PF01255">
    <property type="entry name" value="Prenyltransf"/>
    <property type="match status" value="1"/>
</dbReference>
<dbReference type="GO" id="GO:0000287">
    <property type="term" value="F:magnesium ion binding"/>
    <property type="evidence" value="ECO:0007669"/>
    <property type="project" value="UniProtKB-UniRule"/>
</dbReference>
<keyword evidence="4" id="KW-1185">Reference proteome</keyword>
<organism evidence="3 4">
    <name type="scientific">Phenylobacterium glaciei</name>
    <dbReference type="NCBI Taxonomy" id="2803784"/>
    <lineage>
        <taxon>Bacteria</taxon>
        <taxon>Pseudomonadati</taxon>
        <taxon>Pseudomonadota</taxon>
        <taxon>Alphaproteobacteria</taxon>
        <taxon>Caulobacterales</taxon>
        <taxon>Caulobacteraceae</taxon>
        <taxon>Phenylobacterium</taxon>
    </lineage>
</organism>
<comment type="cofactor">
    <cofactor evidence="2">
        <name>Mg(2+)</name>
        <dbReference type="ChEBI" id="CHEBI:18420"/>
    </cofactor>
    <text evidence="2">Binds 2 magnesium ions per subunit.</text>
</comment>
<dbReference type="InterPro" id="IPR001441">
    <property type="entry name" value="UPP_synth-like"/>
</dbReference>
<dbReference type="GO" id="GO:0008834">
    <property type="term" value="F:ditrans,polycis-undecaprenyl-diphosphate synthase [(2E,6E)-farnesyl-diphosphate specific] activity"/>
    <property type="evidence" value="ECO:0007669"/>
    <property type="project" value="TreeGrafter"/>
</dbReference>
<dbReference type="NCBIfam" id="TIGR00055">
    <property type="entry name" value="uppS"/>
    <property type="match status" value="1"/>
</dbReference>
<feature type="binding site" evidence="2">
    <location>
        <begin position="67"/>
        <end position="69"/>
    </location>
    <ligand>
        <name>substrate</name>
    </ligand>
</feature>
<dbReference type="InterPro" id="IPR018520">
    <property type="entry name" value="UPP_synth-like_CS"/>
</dbReference>
<dbReference type="GO" id="GO:0005829">
    <property type="term" value="C:cytosol"/>
    <property type="evidence" value="ECO:0007669"/>
    <property type="project" value="TreeGrafter"/>
</dbReference>
<feature type="binding site" evidence="2">
    <location>
        <position position="22"/>
    </location>
    <ligand>
        <name>Mg(2+)</name>
        <dbReference type="ChEBI" id="CHEBI:18420"/>
    </ligand>
</feature>
<feature type="binding site" evidence="2">
    <location>
        <position position="27"/>
    </location>
    <ligand>
        <name>substrate</name>
    </ligand>
</feature>
<evidence type="ECO:0000313" key="4">
    <source>
        <dbReference type="Proteomes" id="UP000622580"/>
    </source>
</evidence>
<accession>A0A941HVK2</accession>
<keyword evidence="2" id="KW-0460">Magnesium</keyword>
<sequence>MASAPTEPPAKDAPLHVAIVMDGNGRWAKRRGLPRKLGHPKGVEAIRRVVEAAPDLGVRWLTLYAFSTENWGRPAGEVAEVMRLLKHYVNSDLEKLTREGVKVRILGRREGLPPDVAEIVERAETRTAHNDKFFLQVAFNYGGRADIVDAARALVAEALAGKIDVNAITDAAFEARLSTGGLPSPDLVVRTSGEQRLSNFLLWESAYSEFVFPDVLWPDFTPDHLQSAIDEFHRRERRYGAVADDVLAAG</sequence>
<dbReference type="Gene3D" id="3.40.1180.10">
    <property type="entry name" value="Decaprenyl diphosphate synthase-like"/>
    <property type="match status" value="1"/>
</dbReference>
<comment type="subunit">
    <text evidence="2">Homodimer.</text>
</comment>
<dbReference type="HAMAP" id="MF_01139">
    <property type="entry name" value="ISPT"/>
    <property type="match status" value="1"/>
</dbReference>
<feature type="binding site" evidence="2">
    <location>
        <begin position="23"/>
        <end position="26"/>
    </location>
    <ligand>
        <name>substrate</name>
    </ligand>
</feature>
<feature type="binding site" evidence="2">
    <location>
        <position position="71"/>
    </location>
    <ligand>
        <name>substrate</name>
    </ligand>
</feature>
<feature type="binding site" evidence="2">
    <location>
        <position position="73"/>
    </location>
    <ligand>
        <name>substrate</name>
    </ligand>
</feature>
<dbReference type="EC" id="2.5.1.-" evidence="2"/>
<comment type="function">
    <text evidence="2">Catalyzes the condensation of isopentenyl diphosphate (IPP) with allylic pyrophosphates generating different type of terpenoids.</text>
</comment>
<keyword evidence="2" id="KW-0479">Metal-binding</keyword>
<evidence type="ECO:0000256" key="1">
    <source>
        <dbReference type="ARBA" id="ARBA00022679"/>
    </source>
</evidence>
<dbReference type="EMBL" id="JAGSGD010000001">
    <property type="protein sequence ID" value="MBR7619879.1"/>
    <property type="molecule type" value="Genomic_DNA"/>
</dbReference>
<dbReference type="SUPFAM" id="SSF64005">
    <property type="entry name" value="Undecaprenyl diphosphate synthase"/>
    <property type="match status" value="1"/>
</dbReference>
<dbReference type="GO" id="GO:0016094">
    <property type="term" value="P:polyprenol biosynthetic process"/>
    <property type="evidence" value="ECO:0007669"/>
    <property type="project" value="TreeGrafter"/>
</dbReference>
<feature type="binding site" evidence="2">
    <location>
        <position position="209"/>
    </location>
    <ligand>
        <name>Mg(2+)</name>
        <dbReference type="ChEBI" id="CHEBI:18420"/>
    </ligand>
</feature>
<dbReference type="InterPro" id="IPR036424">
    <property type="entry name" value="UPP_synth-like_sf"/>
</dbReference>
<dbReference type="RefSeq" id="WP_215340395.1">
    <property type="nucleotide sequence ID" value="NZ_JAGSGD010000001.1"/>
</dbReference>
<comment type="similarity">
    <text evidence="2">Belongs to the UPP synthase family.</text>
</comment>
<feature type="binding site" evidence="2">
    <location>
        <position position="190"/>
    </location>
    <ligand>
        <name>substrate</name>
    </ligand>
</feature>
<comment type="caution">
    <text evidence="3">The sequence shown here is derived from an EMBL/GenBank/DDBJ whole genome shotgun (WGS) entry which is preliminary data.</text>
</comment>
<protein>
    <recommendedName>
        <fullName evidence="2">Isoprenyl transferase</fullName>
        <ecNumber evidence="2">2.5.1.-</ecNumber>
    </recommendedName>
</protein>
<feature type="active site" evidence="2">
    <location>
        <position position="22"/>
    </location>
</feature>
<dbReference type="NCBIfam" id="NF011405">
    <property type="entry name" value="PRK14830.1"/>
    <property type="match status" value="1"/>
</dbReference>
<proteinExistence type="inferred from homology"/>
<dbReference type="FunFam" id="3.40.1180.10:FF:000001">
    <property type="entry name" value="(2E,6E)-farnesyl-diphosphate-specific ditrans,polycis-undecaprenyl-diphosphate synthase"/>
    <property type="match status" value="1"/>
</dbReference>
<feature type="binding site" evidence="2">
    <location>
        <begin position="196"/>
        <end position="198"/>
    </location>
    <ligand>
        <name>substrate</name>
    </ligand>
</feature>
<dbReference type="PANTHER" id="PTHR10291:SF0">
    <property type="entry name" value="DEHYDRODOLICHYL DIPHOSPHATE SYNTHASE 2"/>
    <property type="match status" value="1"/>
</dbReference>
<dbReference type="AlphaFoldDB" id="A0A941HVK2"/>
<dbReference type="CDD" id="cd00475">
    <property type="entry name" value="Cis_IPPS"/>
    <property type="match status" value="1"/>
</dbReference>
<reference evidence="3" key="1">
    <citation type="submission" date="2021-04" db="EMBL/GenBank/DDBJ databases">
        <title>Draft genome assembly of strain Phenylobacterium sp. 20VBR1 using MiniION and Illumina platforms.</title>
        <authorList>
            <person name="Thomas F.A."/>
            <person name="Krishnan K.P."/>
            <person name="Sinha R.K."/>
        </authorList>
    </citation>
    <scope>NUCLEOTIDE SEQUENCE</scope>
    <source>
        <strain evidence="3">20VBR1</strain>
    </source>
</reference>